<evidence type="ECO:0000313" key="4">
    <source>
        <dbReference type="Proteomes" id="UP000037136"/>
    </source>
</evidence>
<feature type="region of interest" description="Disordered" evidence="1">
    <location>
        <begin position="323"/>
        <end position="344"/>
    </location>
</feature>
<accession>A0A2A9P9E6</accession>
<dbReference type="STRING" id="268505.A0A2A9P9E6"/>
<evidence type="ECO:0000313" key="3">
    <source>
        <dbReference type="EMBL" id="PFH57834.1"/>
    </source>
</evidence>
<reference evidence="3 4" key="1">
    <citation type="journal article" date="2015" name="BMC Genomics">
        <title>Gene expression during zombie ant biting behavior reflects the complexity underlying fungal parasitic behavioral manipulation.</title>
        <authorList>
            <person name="de Bekker C."/>
            <person name="Ohm R.A."/>
            <person name="Loreto R.G."/>
            <person name="Sebastian A."/>
            <person name="Albert I."/>
            <person name="Merrow M."/>
            <person name="Brachmann A."/>
            <person name="Hughes D.P."/>
        </authorList>
    </citation>
    <scope>NUCLEOTIDE SEQUENCE [LARGE SCALE GENOMIC DNA]</scope>
    <source>
        <strain evidence="3 4">SC16a</strain>
    </source>
</reference>
<proteinExistence type="predicted"/>
<feature type="region of interest" description="Disordered" evidence="1">
    <location>
        <begin position="839"/>
        <end position="869"/>
    </location>
</feature>
<dbReference type="Pfam" id="PF08457">
    <property type="entry name" value="Sfi1"/>
    <property type="match status" value="1"/>
</dbReference>
<comment type="caution">
    <text evidence="3">The sequence shown here is derived from an EMBL/GenBank/DDBJ whole genome shotgun (WGS) entry which is preliminary data.</text>
</comment>
<dbReference type="AlphaFoldDB" id="A0A2A9P9E6"/>
<dbReference type="EMBL" id="LAZP02000360">
    <property type="protein sequence ID" value="PFH57834.1"/>
    <property type="molecule type" value="Genomic_DNA"/>
</dbReference>
<name>A0A2A9P9E6_OPHUN</name>
<feature type="compositionally biased region" description="Basic and acidic residues" evidence="1">
    <location>
        <begin position="235"/>
        <end position="249"/>
    </location>
</feature>
<gene>
    <name evidence="3" type="ORF">XA68_14527</name>
</gene>
<keyword evidence="4" id="KW-1185">Reference proteome</keyword>
<feature type="compositionally biased region" description="Polar residues" evidence="1">
    <location>
        <begin position="1050"/>
        <end position="1063"/>
    </location>
</feature>
<feature type="region of interest" description="Disordered" evidence="1">
    <location>
        <begin position="212"/>
        <end position="249"/>
    </location>
</feature>
<protein>
    <recommendedName>
        <fullName evidence="2">Sfi1 spindle body domain-containing protein</fullName>
    </recommendedName>
</protein>
<evidence type="ECO:0000259" key="2">
    <source>
        <dbReference type="Pfam" id="PF08457"/>
    </source>
</evidence>
<dbReference type="OrthoDB" id="5215300at2759"/>
<feature type="compositionally biased region" description="Polar residues" evidence="1">
    <location>
        <begin position="968"/>
        <end position="982"/>
    </location>
</feature>
<feature type="compositionally biased region" description="Polar residues" evidence="1">
    <location>
        <begin position="946"/>
        <end position="958"/>
    </location>
</feature>
<feature type="region of interest" description="Disordered" evidence="1">
    <location>
        <begin position="272"/>
        <end position="302"/>
    </location>
</feature>
<feature type="region of interest" description="Disordered" evidence="1">
    <location>
        <begin position="1033"/>
        <end position="1095"/>
    </location>
</feature>
<dbReference type="InterPro" id="IPR013665">
    <property type="entry name" value="Sfi1_dom"/>
</dbReference>
<organism evidence="3 4">
    <name type="scientific">Ophiocordyceps unilateralis</name>
    <name type="common">Zombie-ant fungus</name>
    <name type="synonym">Torrubia unilateralis</name>
    <dbReference type="NCBI Taxonomy" id="268505"/>
    <lineage>
        <taxon>Eukaryota</taxon>
        <taxon>Fungi</taxon>
        <taxon>Dikarya</taxon>
        <taxon>Ascomycota</taxon>
        <taxon>Pezizomycotina</taxon>
        <taxon>Sordariomycetes</taxon>
        <taxon>Hypocreomycetidae</taxon>
        <taxon>Hypocreales</taxon>
        <taxon>Ophiocordycipitaceae</taxon>
        <taxon>Ophiocordyceps</taxon>
    </lineage>
</organism>
<feature type="domain" description="Sfi1 spindle body" evidence="2">
    <location>
        <begin position="377"/>
        <end position="600"/>
    </location>
</feature>
<reference evidence="3 4" key="2">
    <citation type="journal article" date="2017" name="Sci. Rep.">
        <title>Ant-infecting Ophiocordyceps genomes reveal a high diversity of potential behavioral manipulation genes and a possible major role for enterotoxins.</title>
        <authorList>
            <person name="de Bekker C."/>
            <person name="Ohm R.A."/>
            <person name="Evans H.C."/>
            <person name="Brachmann A."/>
            <person name="Hughes D.P."/>
        </authorList>
    </citation>
    <scope>NUCLEOTIDE SEQUENCE [LARGE SCALE GENOMIC DNA]</scope>
    <source>
        <strain evidence="3 4">SC16a</strain>
    </source>
</reference>
<sequence>MANKGAAIAITPSDVSTRRACLLAQMQPSSKQSSESGYRLNPTLSRIGHDSYYSNQDITILHDVVVAAQEELDHALDPKPLPAAVLFRAYDHVLPAYGVDPDSDHHLSAFVFRIGGEQGHGTLLSKFQAILARMGIVLEFGDDTPSPEASPSLFPSPASSFGSRLNFNIDRNISGSNSISGSNIYSTALSTTRDVLQLNGGVSSGENIQAADTHASTAATVRSPRDGSGVPRRPRSSERDFLKNADRPPLEGRRSALLAAFNLWRSRAAANRLQHEKHQYRSDQSGWTRKGEGRPGQHQSTAEANVDVAQYGPLQDSANAAIEPSEAHHSPSAESSTASPVPEPREVANTNIEHNQLDTFEDEEITPSASQQNYLLHCAARARQIYLASKILNRWADRTAVRLEREAVARRHMIRFRCFRGWSQVPSSKLPAADRLRACTAIQKLQRGVVYQRTELGEAASSTAEAHSVNLVQQALGKWVCQTWAHNSLCRSIRRTKLNTAVHWIQNARETEASGRAATARCADRRNGLAMQKWRAQTEKGSICQKVAHHVRAVSVSSTCLDTWSDYAEVKRRSLEYRQHRLMERAGFAFSVWNLSARAQAARWRREYLLVEGAFTAWLKGTAQQDYVRTAALQHHVQLSKNKVCKRLKQLQSQRAHLTRLHGRAQLFLNGTLLLKVLEETARQRKDRIKSGIRRYLMMRYTQISSSRKKRNFLAALDHWKRSSRCAVQTAEMAQEICSVDEAGRYYLALANWCSQAAADWRLQCRAQARYRNRWLEGWDEHSARQEHRNAQAGRLWASERQRRCVKRWSIATLRRSGQAHTADMVLRRHCRESRSRVLQRWRTSTADQRGTFATSPPSTARPKPQPIYWSARPISGQRLGEKQPELVSSLMETPTRWTGLAMPMVETASSRRMTPVMEADDEAQAGVVSSHHGKGSNHVAIRGFPSTSTTPLASSVPTHLRRKPRTLTPSWSRIDSGTPLQTDIARPDVRQTVSYSAGPAGTMGSCLGGIQLNPTTPKRIDLHHQGWRLSHVQGAAAASSTRKGEATSRDQGPSTRSTQCTFQRAARLITDFQRSSPDKGAAAHISRPSDDKVG</sequence>
<dbReference type="Proteomes" id="UP000037136">
    <property type="component" value="Unassembled WGS sequence"/>
</dbReference>
<feature type="region of interest" description="Disordered" evidence="1">
    <location>
        <begin position="942"/>
        <end position="990"/>
    </location>
</feature>
<evidence type="ECO:0000256" key="1">
    <source>
        <dbReference type="SAM" id="MobiDB-lite"/>
    </source>
</evidence>
<feature type="compositionally biased region" description="Polar residues" evidence="1">
    <location>
        <begin position="842"/>
        <end position="859"/>
    </location>
</feature>